<gene>
    <name evidence="2" type="ORF">FB45DRAFT_931848</name>
</gene>
<feature type="domain" description="AB hydrolase-1" evidence="1">
    <location>
        <begin position="29"/>
        <end position="327"/>
    </location>
</feature>
<evidence type="ECO:0000313" key="2">
    <source>
        <dbReference type="EMBL" id="KAJ7618527.1"/>
    </source>
</evidence>
<dbReference type="Proteomes" id="UP001221142">
    <property type="component" value="Unassembled WGS sequence"/>
</dbReference>
<accession>A0AAD7FE27</accession>
<dbReference type="AlphaFoldDB" id="A0AAD7FE27"/>
<dbReference type="Pfam" id="PF12697">
    <property type="entry name" value="Abhydrolase_6"/>
    <property type="match status" value="1"/>
</dbReference>
<dbReference type="SUPFAM" id="SSF53474">
    <property type="entry name" value="alpha/beta-Hydrolases"/>
    <property type="match status" value="1"/>
</dbReference>
<protein>
    <recommendedName>
        <fullName evidence="1">AB hydrolase-1 domain-containing protein</fullName>
    </recommendedName>
</protein>
<dbReference type="InterPro" id="IPR000073">
    <property type="entry name" value="AB_hydrolase_1"/>
</dbReference>
<keyword evidence="3" id="KW-1185">Reference proteome</keyword>
<evidence type="ECO:0000259" key="1">
    <source>
        <dbReference type="Pfam" id="PF12697"/>
    </source>
</evidence>
<comment type="caution">
    <text evidence="2">The sequence shown here is derived from an EMBL/GenBank/DDBJ whole genome shotgun (WGS) entry which is preliminary data.</text>
</comment>
<proteinExistence type="predicted"/>
<dbReference type="EMBL" id="JARKIF010000019">
    <property type="protein sequence ID" value="KAJ7618527.1"/>
    <property type="molecule type" value="Genomic_DNA"/>
</dbReference>
<evidence type="ECO:0000313" key="3">
    <source>
        <dbReference type="Proteomes" id="UP001221142"/>
    </source>
</evidence>
<name>A0AAD7FE27_9AGAR</name>
<dbReference type="Gene3D" id="3.40.50.1820">
    <property type="entry name" value="alpha/beta hydrolase"/>
    <property type="match status" value="1"/>
</dbReference>
<organism evidence="2 3">
    <name type="scientific">Roridomyces roridus</name>
    <dbReference type="NCBI Taxonomy" id="1738132"/>
    <lineage>
        <taxon>Eukaryota</taxon>
        <taxon>Fungi</taxon>
        <taxon>Dikarya</taxon>
        <taxon>Basidiomycota</taxon>
        <taxon>Agaricomycotina</taxon>
        <taxon>Agaricomycetes</taxon>
        <taxon>Agaricomycetidae</taxon>
        <taxon>Agaricales</taxon>
        <taxon>Marasmiineae</taxon>
        <taxon>Mycenaceae</taxon>
        <taxon>Roridomyces</taxon>
    </lineage>
</organism>
<sequence length="343" mass="37986">MPTLTLPSGVEFFYTDSGTPDNASDYTTLLIIHGHTFHSGTFGRLSAVAPSNSLRIVCVNRREYPASSPYNPAELAAFMTGTTEQRTSILAQQGHDLALFLDGLIVDLALPEAGGVAVAGWSLGTIFLTSLICSMETLPQATQERLSDFVHTIILLQCPSLSLGLPTPLGLLIPHTDPKIAPEDRGSAFVKWVSSYFVHGDLSTRNLNNLTYDNIDTLRPPTISTLKPDDLHSMVDFAPGERYDNIIGLDPFQDVVYKQTIKALFDSKVRQVWGRAAFWSVYGDAEPWNIIYGGWFLEDQAKAAGLEIHSKIIQGCNHFLVWEEPDRAIKELKSCFNFQRPRL</sequence>
<reference evidence="2" key="1">
    <citation type="submission" date="2023-03" db="EMBL/GenBank/DDBJ databases">
        <title>Massive genome expansion in bonnet fungi (Mycena s.s.) driven by repeated elements and novel gene families across ecological guilds.</title>
        <authorList>
            <consortium name="Lawrence Berkeley National Laboratory"/>
            <person name="Harder C.B."/>
            <person name="Miyauchi S."/>
            <person name="Viragh M."/>
            <person name="Kuo A."/>
            <person name="Thoen E."/>
            <person name="Andreopoulos B."/>
            <person name="Lu D."/>
            <person name="Skrede I."/>
            <person name="Drula E."/>
            <person name="Henrissat B."/>
            <person name="Morin E."/>
            <person name="Kohler A."/>
            <person name="Barry K."/>
            <person name="LaButti K."/>
            <person name="Morin E."/>
            <person name="Salamov A."/>
            <person name="Lipzen A."/>
            <person name="Mereny Z."/>
            <person name="Hegedus B."/>
            <person name="Baldrian P."/>
            <person name="Stursova M."/>
            <person name="Weitz H."/>
            <person name="Taylor A."/>
            <person name="Grigoriev I.V."/>
            <person name="Nagy L.G."/>
            <person name="Martin F."/>
            <person name="Kauserud H."/>
        </authorList>
    </citation>
    <scope>NUCLEOTIDE SEQUENCE</scope>
    <source>
        <strain evidence="2">9284</strain>
    </source>
</reference>
<dbReference type="InterPro" id="IPR029058">
    <property type="entry name" value="AB_hydrolase_fold"/>
</dbReference>